<dbReference type="AlphaFoldDB" id="A0A919TTX5"/>
<comment type="caution">
    <text evidence="2">The sequence shown here is derived from an EMBL/GenBank/DDBJ whole genome shotgun (WGS) entry which is preliminary data.</text>
</comment>
<feature type="transmembrane region" description="Helical" evidence="1">
    <location>
        <begin position="12"/>
        <end position="34"/>
    </location>
</feature>
<name>A0A919TTX5_9ACTN</name>
<evidence type="ECO:0000256" key="1">
    <source>
        <dbReference type="SAM" id="Phobius"/>
    </source>
</evidence>
<feature type="transmembrane region" description="Helical" evidence="1">
    <location>
        <begin position="63"/>
        <end position="85"/>
    </location>
</feature>
<keyword evidence="1" id="KW-0472">Membrane</keyword>
<keyword evidence="1" id="KW-0812">Transmembrane</keyword>
<dbReference type="EMBL" id="BOMY01000022">
    <property type="protein sequence ID" value="GIF20452.1"/>
    <property type="molecule type" value="Genomic_DNA"/>
</dbReference>
<reference evidence="2" key="1">
    <citation type="submission" date="2021-01" db="EMBL/GenBank/DDBJ databases">
        <title>Whole genome shotgun sequence of Actinoplanes tereljensis NBRC 105297.</title>
        <authorList>
            <person name="Komaki H."/>
            <person name="Tamura T."/>
        </authorList>
    </citation>
    <scope>NUCLEOTIDE SEQUENCE</scope>
    <source>
        <strain evidence="2">NBRC 105297</strain>
    </source>
</reference>
<dbReference type="RefSeq" id="WP_203806107.1">
    <property type="nucleotide sequence ID" value="NZ_BOMY01000022.1"/>
</dbReference>
<evidence type="ECO:0000313" key="2">
    <source>
        <dbReference type="EMBL" id="GIF20452.1"/>
    </source>
</evidence>
<sequence>MSDNLGFALEGAWKVLFAGLVLGAGLPLLFALGIRSLAWGAGGEAEVHESGVTGPKPQPIGTVLGWVLFAIVLLGIALGITFIVASGFGKALSFEHIYPTIIDKH</sequence>
<keyword evidence="3" id="KW-1185">Reference proteome</keyword>
<dbReference type="Proteomes" id="UP000623608">
    <property type="component" value="Unassembled WGS sequence"/>
</dbReference>
<gene>
    <name evidence="2" type="ORF">Ate02nite_31820</name>
</gene>
<protein>
    <submittedName>
        <fullName evidence="2">Uncharacterized protein</fullName>
    </submittedName>
</protein>
<evidence type="ECO:0000313" key="3">
    <source>
        <dbReference type="Proteomes" id="UP000623608"/>
    </source>
</evidence>
<keyword evidence="1" id="KW-1133">Transmembrane helix</keyword>
<organism evidence="2 3">
    <name type="scientific">Paractinoplanes tereljensis</name>
    <dbReference type="NCBI Taxonomy" id="571912"/>
    <lineage>
        <taxon>Bacteria</taxon>
        <taxon>Bacillati</taxon>
        <taxon>Actinomycetota</taxon>
        <taxon>Actinomycetes</taxon>
        <taxon>Micromonosporales</taxon>
        <taxon>Micromonosporaceae</taxon>
        <taxon>Paractinoplanes</taxon>
    </lineage>
</organism>
<accession>A0A919TTX5</accession>
<proteinExistence type="predicted"/>